<feature type="repeat" description="ANK" evidence="3">
    <location>
        <begin position="603"/>
        <end position="635"/>
    </location>
</feature>
<evidence type="ECO:0000256" key="3">
    <source>
        <dbReference type="PROSITE-ProRule" id="PRU00023"/>
    </source>
</evidence>
<sequence length="1106" mass="123776">MEAETRRGLRAWLGCPPPTDLFHEARQKRLERTCDWVLNRHEFIEWLAPNREPVSTESFLWINGPAGLGKTVLCARIVEHLLSTSQTPVAYFFLSSDFESRNDPYAAVRSWIHQLTSCNQVAYHLARDKWLAQNEDFATQIEIVDLFREVVQVVPGAYFVLDGLDECTWMGKGQGDGKSLQVFLNSITRAVANTDAHILVVSRDEPEIRSDLMYMKEWGELKIVRGDVQSDVARYARSIVDKKLFKKYNATREEVSRMLADRSQGQFLWVKLHEDSLRSWKNNKQLEDAIEEIPSGLDHVYERNWVRISRLPEPIRDRAYSLLQWAAFSIRPLTVNEISEATLLKEDDDGEFPASELPEEIDEDYIESEIQSPCGSLLEIRGTHSDSELGQRTVHLTHFSVKQYFLRNTIISTQWPLCKKNRQLSNTILQSSRLAKLCLRYIHSEHFRYNKETADTIAGSNEGENIQVSVKRSFRHYATVSWYQHAAAGNEDDFDLHMLIKALFDERSPSWVAWRDMFQMYSTGINWAIITSIRPHDASPIHYAARFGLTRITSYLIHDRKYPVNAKTPFGRTALEIAGTAGNLRVAKVLLDAGADTSIRNENGSTPLIEVALQGVLSVAELLLENGADISAANDEGFTSLASACIREHVPVVKLLLEKGANTSVADKDGWTPLSSAALYGHQEIVRLLLENGSDVSDSSNGSWTPLTAACSQGHLEVVKLLLEKGADIAHPYRDMRSPLHWASVRGFNKVAEMLLEKGADITATTDQGWTPLHLAASSGHLKTVKLLLEHGADTNRMDTSGWKPLYLASSKGHSKVVKLLLKYVHGSGDIDRPGLASLDPTTAAKELELSQLLLTEPLAERQYLADATGWTPLHEASYTGRIKVVRLLLDLGADRWLVDARGWTVLHAAAVGGHAAVTKLLLKDPDCKASRTDDMRRTPLFHAATHGFDDVAKLLTFQNQGDIHITDKYGSTPLSAACRNGHSSVVKHLLSLDKSTIGIRDILGRDSIWWARNGGDTKVIRLVVQHASRLGLDTTENNVLGTHAADFAEDSVMCDMCVTCVPDHIDVWGCNLCNGGDFDICLECRSLGLRCQDEHDVWFLKDPRT</sequence>
<dbReference type="Pfam" id="PF00023">
    <property type="entry name" value="Ank"/>
    <property type="match status" value="1"/>
</dbReference>
<accession>A0AAD8U521</accession>
<dbReference type="GeneID" id="85385633"/>
<evidence type="ECO:0000313" key="6">
    <source>
        <dbReference type="Proteomes" id="UP001244207"/>
    </source>
</evidence>
<feature type="repeat" description="ANK" evidence="3">
    <location>
        <begin position="570"/>
        <end position="602"/>
    </location>
</feature>
<feature type="domain" description="Nephrocystin 3-like N-terminal" evidence="4">
    <location>
        <begin position="33"/>
        <end position="203"/>
    </location>
</feature>
<feature type="repeat" description="ANK" evidence="3">
    <location>
        <begin position="702"/>
        <end position="729"/>
    </location>
</feature>
<feature type="repeat" description="ANK" evidence="3">
    <location>
        <begin position="801"/>
        <end position="823"/>
    </location>
</feature>
<dbReference type="AlphaFoldDB" id="A0AAD8U521"/>
<evidence type="ECO:0000256" key="1">
    <source>
        <dbReference type="ARBA" id="ARBA00022737"/>
    </source>
</evidence>
<evidence type="ECO:0000259" key="4">
    <source>
        <dbReference type="Pfam" id="PF24883"/>
    </source>
</evidence>
<dbReference type="EMBL" id="JAHMHS010000251">
    <property type="protein sequence ID" value="KAK1705025.1"/>
    <property type="molecule type" value="Genomic_DNA"/>
</dbReference>
<proteinExistence type="predicted"/>
<dbReference type="Pfam" id="PF24883">
    <property type="entry name" value="NPHP3_N"/>
    <property type="match status" value="1"/>
</dbReference>
<keyword evidence="6" id="KW-1185">Reference proteome</keyword>
<reference evidence="5" key="1">
    <citation type="submission" date="2021-12" db="EMBL/GenBank/DDBJ databases">
        <title>Comparative genomics, transcriptomics and evolutionary studies reveal genomic signatures of adaptation to plant cell wall in hemibiotrophic fungi.</title>
        <authorList>
            <consortium name="DOE Joint Genome Institute"/>
            <person name="Baroncelli R."/>
            <person name="Diaz J.F."/>
            <person name="Benocci T."/>
            <person name="Peng M."/>
            <person name="Battaglia E."/>
            <person name="Haridas S."/>
            <person name="Andreopoulos W."/>
            <person name="Labutti K."/>
            <person name="Pangilinan J."/>
            <person name="Floch G.L."/>
            <person name="Makela M.R."/>
            <person name="Henrissat B."/>
            <person name="Grigoriev I.V."/>
            <person name="Crouch J.A."/>
            <person name="De Vries R.P."/>
            <person name="Sukno S.A."/>
            <person name="Thon M.R."/>
        </authorList>
    </citation>
    <scope>NUCLEOTIDE SEQUENCE</scope>
    <source>
        <strain evidence="5">CBS 112980</strain>
    </source>
</reference>
<feature type="repeat" description="ANK" evidence="3">
    <location>
        <begin position="768"/>
        <end position="800"/>
    </location>
</feature>
<feature type="repeat" description="ANK" evidence="3">
    <location>
        <begin position="669"/>
        <end position="701"/>
    </location>
</feature>
<feature type="repeat" description="ANK" evidence="3">
    <location>
        <begin position="735"/>
        <end position="767"/>
    </location>
</feature>
<keyword evidence="2 3" id="KW-0040">ANK repeat</keyword>
<feature type="repeat" description="ANK" evidence="3">
    <location>
        <begin position="869"/>
        <end position="901"/>
    </location>
</feature>
<dbReference type="Gene3D" id="3.40.50.300">
    <property type="entry name" value="P-loop containing nucleotide triphosphate hydrolases"/>
    <property type="match status" value="1"/>
</dbReference>
<dbReference type="RefSeq" id="XP_060357527.1">
    <property type="nucleotide sequence ID" value="XM_060501734.1"/>
</dbReference>
<organism evidence="5 6">
    <name type="scientific">Glomerella acutata</name>
    <name type="common">Colletotrichum acutatum</name>
    <dbReference type="NCBI Taxonomy" id="27357"/>
    <lineage>
        <taxon>Eukaryota</taxon>
        <taxon>Fungi</taxon>
        <taxon>Dikarya</taxon>
        <taxon>Ascomycota</taxon>
        <taxon>Pezizomycotina</taxon>
        <taxon>Sordariomycetes</taxon>
        <taxon>Hypocreomycetidae</taxon>
        <taxon>Glomerellales</taxon>
        <taxon>Glomerellaceae</taxon>
        <taxon>Colletotrichum</taxon>
        <taxon>Colletotrichum acutatum species complex</taxon>
    </lineage>
</organism>
<dbReference type="InterPro" id="IPR002110">
    <property type="entry name" value="Ankyrin_rpt"/>
</dbReference>
<dbReference type="PANTHER" id="PTHR24189:SF50">
    <property type="entry name" value="ANKYRIN REPEAT AND SOCS BOX PROTEIN 2"/>
    <property type="match status" value="1"/>
</dbReference>
<dbReference type="SMART" id="SM00248">
    <property type="entry name" value="ANK"/>
    <property type="match status" value="14"/>
</dbReference>
<feature type="repeat" description="ANK" evidence="3">
    <location>
        <begin position="970"/>
        <end position="992"/>
    </location>
</feature>
<comment type="caution">
    <text evidence="5">The sequence shown here is derived from an EMBL/GenBank/DDBJ whole genome shotgun (WGS) entry which is preliminary data.</text>
</comment>
<dbReference type="PROSITE" id="PS50088">
    <property type="entry name" value="ANK_REPEAT"/>
    <property type="match status" value="10"/>
</dbReference>
<evidence type="ECO:0000256" key="2">
    <source>
        <dbReference type="ARBA" id="ARBA00023043"/>
    </source>
</evidence>
<dbReference type="PROSITE" id="PS50297">
    <property type="entry name" value="ANK_REP_REGION"/>
    <property type="match status" value="10"/>
</dbReference>
<dbReference type="SUPFAM" id="SSF48403">
    <property type="entry name" value="Ankyrin repeat"/>
    <property type="match status" value="2"/>
</dbReference>
<dbReference type="InterPro" id="IPR027417">
    <property type="entry name" value="P-loop_NTPase"/>
</dbReference>
<name>A0AAD8U521_GLOAC</name>
<dbReference type="Gene3D" id="1.25.40.20">
    <property type="entry name" value="Ankyrin repeat-containing domain"/>
    <property type="match status" value="6"/>
</dbReference>
<dbReference type="InterPro" id="IPR036770">
    <property type="entry name" value="Ankyrin_rpt-contain_sf"/>
</dbReference>
<dbReference type="PRINTS" id="PR01415">
    <property type="entry name" value="ANKYRIN"/>
</dbReference>
<dbReference type="InterPro" id="IPR050745">
    <property type="entry name" value="Multifunctional_regulatory"/>
</dbReference>
<dbReference type="PANTHER" id="PTHR24189">
    <property type="entry name" value="MYOTROPHIN"/>
    <property type="match status" value="1"/>
</dbReference>
<feature type="repeat" description="ANK" evidence="3">
    <location>
        <begin position="636"/>
        <end position="668"/>
    </location>
</feature>
<gene>
    <name evidence="5" type="ORF">BDZ83DRAFT_216294</name>
</gene>
<dbReference type="Pfam" id="PF12796">
    <property type="entry name" value="Ank_2"/>
    <property type="match status" value="5"/>
</dbReference>
<keyword evidence="1" id="KW-0677">Repeat</keyword>
<evidence type="ECO:0000313" key="5">
    <source>
        <dbReference type="EMBL" id="KAK1705025.1"/>
    </source>
</evidence>
<dbReference type="SUPFAM" id="SSF52540">
    <property type="entry name" value="P-loop containing nucleoside triphosphate hydrolases"/>
    <property type="match status" value="1"/>
</dbReference>
<dbReference type="InterPro" id="IPR056884">
    <property type="entry name" value="NPHP3-like_N"/>
</dbReference>
<protein>
    <submittedName>
        <fullName evidence="5">Ankyrin repeat-containing domain protein</fullName>
    </submittedName>
</protein>
<dbReference type="Proteomes" id="UP001244207">
    <property type="component" value="Unassembled WGS sequence"/>
</dbReference>